<dbReference type="KEGG" id="lmoi:VV02_25020"/>
<name>A0A0K1JNP5_9MICO</name>
<dbReference type="AlphaFoldDB" id="A0A0K1JNP5"/>
<accession>A0A0K1JNP5</accession>
<gene>
    <name evidence="1" type="ORF">VV02_25020</name>
</gene>
<organism evidence="1 2">
    <name type="scientific">Luteipulveratus mongoliensis</name>
    <dbReference type="NCBI Taxonomy" id="571913"/>
    <lineage>
        <taxon>Bacteria</taxon>
        <taxon>Bacillati</taxon>
        <taxon>Actinomycetota</taxon>
        <taxon>Actinomycetes</taxon>
        <taxon>Micrococcales</taxon>
        <taxon>Dermacoccaceae</taxon>
        <taxon>Luteipulveratus</taxon>
    </lineage>
</organism>
<protein>
    <submittedName>
        <fullName evidence="1">Uncharacterized protein</fullName>
    </submittedName>
</protein>
<dbReference type="EMBL" id="CP011112">
    <property type="protein sequence ID" value="AKU18344.1"/>
    <property type="molecule type" value="Genomic_DNA"/>
</dbReference>
<reference evidence="1 2" key="1">
    <citation type="submission" date="2015-03" db="EMBL/GenBank/DDBJ databases">
        <title>Luteipulveratus halotolerans sp. nov., a novel actinobacterium (Dermacoccaceae) from Sarawak, Malaysia.</title>
        <authorList>
            <person name="Juboi H."/>
            <person name="Basik A."/>
            <person name="Shamsul S.S."/>
            <person name="Arnold P."/>
            <person name="Schmitt E.K."/>
            <person name="Sanglier J.-J."/>
            <person name="Yeo T."/>
        </authorList>
    </citation>
    <scope>NUCLEOTIDE SEQUENCE [LARGE SCALE GENOMIC DNA]</scope>
    <source>
        <strain evidence="1 2">MN07-A0370</strain>
    </source>
</reference>
<dbReference type="PROSITE" id="PS51257">
    <property type="entry name" value="PROKAR_LIPOPROTEIN"/>
    <property type="match status" value="1"/>
</dbReference>
<keyword evidence="2" id="KW-1185">Reference proteome</keyword>
<dbReference type="Proteomes" id="UP000066480">
    <property type="component" value="Chromosome"/>
</dbReference>
<sequence length="465" mass="50844">MTLSRRQLGIAAAAVGASLVTGCSKSPEDKVADGKKWLRRLKGVAALTTAPYEEDSKDERIVLTMSRGLSDKDVRALTREIGKGYDRRFADTEHESSPVELDINGFRGRFHPATTMQTTEDVERALWLRRDGRATSAEYGDYPDVVVKAPDAVVAAVALGFDTATQGGGRERYAVESPSRATRIEWTHSPSLGFRLDRPAVQHLADLQKRYPHTTGWYEGPELKAAIHFSPKDIGLDTLRASLPRLVNGALLSGPEIGWGPARAPYSLFSRAFTGRARTLLDALVTVPGVTELRAEDNSNKVEIDRITVRDRAGYLGAVAAVRKHWGDDYMLIDLVRRPPKYVGQQGEAVFSTHARAKPEGEKVFTAAADAPHVTQVQLAEVRGSLSVEAAIPDAELTAVLRAFAALPPTYEDIVLHESLEPDGGRLRRIGRLSKRKFVAEADPSGRADAALIARVERAWVQASR</sequence>
<proteinExistence type="predicted"/>
<evidence type="ECO:0000313" key="1">
    <source>
        <dbReference type="EMBL" id="AKU18344.1"/>
    </source>
</evidence>
<dbReference type="RefSeq" id="WP_052596058.1">
    <property type="nucleotide sequence ID" value="NZ_CP011112.1"/>
</dbReference>
<evidence type="ECO:0000313" key="2">
    <source>
        <dbReference type="Proteomes" id="UP000066480"/>
    </source>
</evidence>
<dbReference type="OrthoDB" id="3809259at2"/>